<dbReference type="InterPro" id="IPR027417">
    <property type="entry name" value="P-loop_NTPase"/>
</dbReference>
<dbReference type="PANTHER" id="PTHR41259">
    <property type="entry name" value="DOUBLE-STRAND BREAK REPAIR RAD50 ATPASE, PUTATIVE-RELATED"/>
    <property type="match status" value="1"/>
</dbReference>
<name>A0A6N6MP93_9HYPH</name>
<evidence type="ECO:0000313" key="4">
    <source>
        <dbReference type="EMBL" id="KAB1072767.1"/>
    </source>
</evidence>
<dbReference type="Gene3D" id="3.40.50.300">
    <property type="entry name" value="P-loop containing nucleotide triphosphate hydrolases"/>
    <property type="match status" value="2"/>
</dbReference>
<keyword evidence="5" id="KW-1185">Reference proteome</keyword>
<dbReference type="Proteomes" id="UP000441523">
    <property type="component" value="Unassembled WGS sequence"/>
</dbReference>
<keyword evidence="1" id="KW-0175">Coiled coil</keyword>
<protein>
    <submittedName>
        <fullName evidence="4">AAA family ATPase</fullName>
    </submittedName>
</protein>
<dbReference type="InterPro" id="IPR038734">
    <property type="entry name" value="YhaN_AAA"/>
</dbReference>
<dbReference type="SUPFAM" id="SSF52540">
    <property type="entry name" value="P-loop containing nucleoside triphosphate hydrolases"/>
    <property type="match status" value="1"/>
</dbReference>
<organism evidence="4 5">
    <name type="scientific">Methylobacterium planeticum</name>
    <dbReference type="NCBI Taxonomy" id="2615211"/>
    <lineage>
        <taxon>Bacteria</taxon>
        <taxon>Pseudomonadati</taxon>
        <taxon>Pseudomonadota</taxon>
        <taxon>Alphaproteobacteria</taxon>
        <taxon>Hyphomicrobiales</taxon>
        <taxon>Methylobacteriaceae</taxon>
        <taxon>Methylobacterium</taxon>
    </lineage>
</organism>
<dbReference type="PANTHER" id="PTHR41259:SF1">
    <property type="entry name" value="DOUBLE-STRAND BREAK REPAIR RAD50 ATPASE, PUTATIVE-RELATED"/>
    <property type="match status" value="1"/>
</dbReference>
<dbReference type="RefSeq" id="WP_150964342.1">
    <property type="nucleotide sequence ID" value="NZ_VZZJ01000011.1"/>
</dbReference>
<dbReference type="AlphaFoldDB" id="A0A6N6MP93"/>
<accession>A0A6N6MP93</accession>
<dbReference type="EMBL" id="VZZJ01000011">
    <property type="protein sequence ID" value="KAB1072767.1"/>
    <property type="molecule type" value="Genomic_DNA"/>
</dbReference>
<gene>
    <name evidence="4" type="ORF">F6X51_14260</name>
</gene>
<evidence type="ECO:0000313" key="5">
    <source>
        <dbReference type="Proteomes" id="UP000441523"/>
    </source>
</evidence>
<dbReference type="Pfam" id="PF13514">
    <property type="entry name" value="AAA_27"/>
    <property type="match status" value="1"/>
</dbReference>
<feature type="coiled-coil region" evidence="1">
    <location>
        <begin position="577"/>
        <end position="614"/>
    </location>
</feature>
<evidence type="ECO:0000256" key="2">
    <source>
        <dbReference type="SAM" id="MobiDB-lite"/>
    </source>
</evidence>
<sequence>MRILSLDLERYGPFTDRRVTFRQDARLHVVLGANEAGKSSALAAVTDLLFGIEPRTRFAFLHDMPQMRIGAEILGSDGQALRFRRRKGNRNTLVDGTDAALPDDALAPFLGGLSREVFCRAFGLDAPSLRAGGHEMLNSEGEVGASLFAAASGLRGYTTLQANLDAEAADIFMPRAAQHRTFYQALARYDEARKAIRHGELRSGDWRDLNEEIEGAARRLDEIRAERARIAAEQARLQRLKRVTPLIAEIDALTERAEADADLADVPEAWTERLGRCLARAADAEAAEAQARATLAEAARDLAAVPADAGLLARAEEILEAFRGIDRFDKGGIDLPRLQGEADGFAQDLGRLTTRIGLPDAEALRARQPSDAARTRIEGLLRTGRDLAAALGRMRAERAQRRAEHARITRPEGGAAPLIDPGPLRTDLKTLAPVRDEVARRDALDAAIRREAKQIQAQASRLAPPVADLPRFADLRHPSHEAVARFGREMEALERDRNRALDRGESAARALAQTRERLRRREAGRPIPTRAELLALRAERDRRLAPLRAAALGEPGAGGPADVARCEAAILAADRGADDLVADAARAAEQAADLQRLEAEQAEAEAAHAALGEIDARLETGWAAWRRAWEPAGIEPAPPAEMAAWLTEVETLLADHESLEARRAEHDYLVARIEACRAPLTDLGRGAGLPDLAGLDVGLILARVEDRVAALATTWEAAREAQARARATAEQIARIEAELSEATDRHGAWLAAWGEAVQAIGLPPGAEPDEAESALEAWRSVPTVLREHDGHRRRINGIRRDMEAYRAAVSGLAAGLAPDLGALPPSTAMKALHGRLQEASRAETRRQELGRRRTAAAEAQAAALRAVEAARAGLAEHLADRPDGAAAPPGGDASGRDDPAALHARLLARDALRRERAGRRAELARAADGVAEASLRADLASASADAIEASLRQLAMDDEDLDQRGKVAFADRDRGERRRTALEGGIGAELALAQRKAAEAEIQSTARQWAVLKLASLLLGTAIGRHRSGQQDPLLTRAGALFAALTGGAFAGLTQDYDEADTPRLAGLRAAGGLVHVEGLSEGTRDQLYLALRLAYLEDYAARAEPAPFIGDDLFLTFDDARTGHGLEALASFGGRIQPILFTHHRHVADLARDRLGAGVDILEL</sequence>
<evidence type="ECO:0000256" key="1">
    <source>
        <dbReference type="SAM" id="Coils"/>
    </source>
</evidence>
<feature type="coiled-coil region" evidence="1">
    <location>
        <begin position="718"/>
        <end position="745"/>
    </location>
</feature>
<feature type="coiled-coil region" evidence="1">
    <location>
        <begin position="483"/>
        <end position="521"/>
    </location>
</feature>
<comment type="caution">
    <text evidence="4">The sequence shown here is derived from an EMBL/GenBank/DDBJ whole genome shotgun (WGS) entry which is preliminary data.</text>
</comment>
<feature type="region of interest" description="Disordered" evidence="2">
    <location>
        <begin position="879"/>
        <end position="898"/>
    </location>
</feature>
<evidence type="ECO:0000259" key="3">
    <source>
        <dbReference type="Pfam" id="PF13514"/>
    </source>
</evidence>
<reference evidence="4 5" key="1">
    <citation type="submission" date="2019-09" db="EMBL/GenBank/DDBJ databases">
        <title>YIM 132548 draft genome.</title>
        <authorList>
            <person name="Jiang L."/>
        </authorList>
    </citation>
    <scope>NUCLEOTIDE SEQUENCE [LARGE SCALE GENOMIC DNA]</scope>
    <source>
        <strain evidence="4 5">YIM 132548</strain>
    </source>
</reference>
<feature type="coiled-coil region" evidence="1">
    <location>
        <begin position="206"/>
        <end position="243"/>
    </location>
</feature>
<feature type="domain" description="YhaN AAA" evidence="3">
    <location>
        <begin position="1"/>
        <end position="206"/>
    </location>
</feature>
<proteinExistence type="predicted"/>